<evidence type="ECO:0000313" key="1">
    <source>
        <dbReference type="EMBL" id="KJP89494.1"/>
    </source>
</evidence>
<gene>
    <name evidence="1" type="ORF">AK88_00937</name>
</gene>
<keyword evidence="2" id="KW-1185">Reference proteome</keyword>
<accession>A0A0D9QQZ7</accession>
<dbReference type="AlphaFoldDB" id="A0A0D9QQZ7"/>
<dbReference type="Proteomes" id="UP000054561">
    <property type="component" value="Unassembled WGS sequence"/>
</dbReference>
<dbReference type="VEuPathDB" id="PlasmoDB:AK88_00937"/>
<dbReference type="EMBL" id="KQ001651">
    <property type="protein sequence ID" value="KJP89494.1"/>
    <property type="molecule type" value="Genomic_DNA"/>
</dbReference>
<protein>
    <submittedName>
        <fullName evidence="1">Uncharacterized protein</fullName>
    </submittedName>
</protein>
<evidence type="ECO:0000313" key="2">
    <source>
        <dbReference type="Proteomes" id="UP000054561"/>
    </source>
</evidence>
<reference evidence="1 2" key="1">
    <citation type="submission" date="2014-03" db="EMBL/GenBank/DDBJ databases">
        <title>The Genome Sequence of Plasmodium fragile nilgiri.</title>
        <authorList>
            <consortium name="The Broad Institute Genomics Platform"/>
            <consortium name="The Broad Institute Genome Sequencing Center for Infectious Disease"/>
            <person name="Neafsey D."/>
            <person name="Duraisingh M."/>
            <person name="Young S.K."/>
            <person name="Zeng Q."/>
            <person name="Gargeya S."/>
            <person name="Abouelleil A."/>
            <person name="Alvarado L."/>
            <person name="Chapman S.B."/>
            <person name="Gainer-Dewar J."/>
            <person name="Goldberg J."/>
            <person name="Griggs A."/>
            <person name="Gujja S."/>
            <person name="Hansen M."/>
            <person name="Howarth C."/>
            <person name="Imamovic A."/>
            <person name="Larimer J."/>
            <person name="Pearson M."/>
            <person name="Poon T.W."/>
            <person name="Priest M."/>
            <person name="Roberts A."/>
            <person name="Saif S."/>
            <person name="Shea T."/>
            <person name="Sykes S."/>
            <person name="Wortman J."/>
            <person name="Nusbaum C."/>
            <person name="Birren B."/>
        </authorList>
    </citation>
    <scope>NUCLEOTIDE SEQUENCE [LARGE SCALE GENOMIC DNA]</scope>
    <source>
        <strain evidence="2">nilgiri</strain>
    </source>
</reference>
<name>A0A0D9QQZ7_PLAFR</name>
<dbReference type="GeneID" id="24266251"/>
<organism evidence="1 2">
    <name type="scientific">Plasmodium fragile</name>
    <dbReference type="NCBI Taxonomy" id="5857"/>
    <lineage>
        <taxon>Eukaryota</taxon>
        <taxon>Sar</taxon>
        <taxon>Alveolata</taxon>
        <taxon>Apicomplexa</taxon>
        <taxon>Aconoidasida</taxon>
        <taxon>Haemosporida</taxon>
        <taxon>Plasmodiidae</taxon>
        <taxon>Plasmodium</taxon>
        <taxon>Plasmodium (Plasmodium)</taxon>
    </lineage>
</organism>
<dbReference type="RefSeq" id="XP_012334004.1">
    <property type="nucleotide sequence ID" value="XM_012478581.1"/>
</dbReference>
<sequence length="100" mass="11768">MLKSSRRRLVCHDTNLTKCCIRSTNFNRYLIFIHTKVKTHTPLRHIIHPNNEFLNLFYKLPFEHFSNVQNKTVHRPGSNVPIGDIIKVMIASLIYNYSSN</sequence>
<proteinExistence type="predicted"/>